<dbReference type="InterPro" id="IPR036291">
    <property type="entry name" value="NAD(P)-bd_dom_sf"/>
</dbReference>
<dbReference type="InterPro" id="IPR013149">
    <property type="entry name" value="ADH-like_C"/>
</dbReference>
<dbReference type="PANTHER" id="PTHR43677:SF4">
    <property type="entry name" value="QUINONE OXIDOREDUCTASE-LIKE PROTEIN 2"/>
    <property type="match status" value="1"/>
</dbReference>
<protein>
    <submittedName>
        <fullName evidence="2">Zinc-binding dehydrogenase</fullName>
    </submittedName>
</protein>
<dbReference type="PANTHER" id="PTHR43677">
    <property type="entry name" value="SHORT-CHAIN DEHYDROGENASE/REDUCTASE"/>
    <property type="match status" value="1"/>
</dbReference>
<comment type="caution">
    <text evidence="2">The sequence shown here is derived from an EMBL/GenBank/DDBJ whole genome shotgun (WGS) entry which is preliminary data.</text>
</comment>
<dbReference type="Proteomes" id="UP001596227">
    <property type="component" value="Unassembled WGS sequence"/>
</dbReference>
<dbReference type="InterPro" id="IPR020843">
    <property type="entry name" value="ER"/>
</dbReference>
<keyword evidence="3" id="KW-1185">Reference proteome</keyword>
<evidence type="ECO:0000313" key="3">
    <source>
        <dbReference type="Proteomes" id="UP001596227"/>
    </source>
</evidence>
<organism evidence="2 3">
    <name type="scientific">Lactiplantibacillus daoliensis</name>
    <dbReference type="NCBI Taxonomy" id="2559916"/>
    <lineage>
        <taxon>Bacteria</taxon>
        <taxon>Bacillati</taxon>
        <taxon>Bacillota</taxon>
        <taxon>Bacilli</taxon>
        <taxon>Lactobacillales</taxon>
        <taxon>Lactobacillaceae</taxon>
        <taxon>Lactiplantibacillus</taxon>
    </lineage>
</organism>
<dbReference type="SUPFAM" id="SSF50129">
    <property type="entry name" value="GroES-like"/>
    <property type="match status" value="1"/>
</dbReference>
<dbReference type="EMBL" id="JBHSSB010000014">
    <property type="protein sequence ID" value="MFC6294223.1"/>
    <property type="molecule type" value="Genomic_DNA"/>
</dbReference>
<dbReference type="Pfam" id="PF00107">
    <property type="entry name" value="ADH_zinc_N"/>
    <property type="match status" value="1"/>
</dbReference>
<reference evidence="3" key="1">
    <citation type="journal article" date="2019" name="Int. J. Syst. Evol. Microbiol.">
        <title>The Global Catalogue of Microorganisms (GCM) 10K type strain sequencing project: providing services to taxonomists for standard genome sequencing and annotation.</title>
        <authorList>
            <consortium name="The Broad Institute Genomics Platform"/>
            <consortium name="The Broad Institute Genome Sequencing Center for Infectious Disease"/>
            <person name="Wu L."/>
            <person name="Ma J."/>
        </authorList>
    </citation>
    <scope>NUCLEOTIDE SEQUENCE [LARGE SCALE GENOMIC DNA]</scope>
    <source>
        <strain evidence="3">CCM 8934</strain>
    </source>
</reference>
<dbReference type="InterPro" id="IPR011032">
    <property type="entry name" value="GroES-like_sf"/>
</dbReference>
<gene>
    <name evidence="2" type="ORF">ACFQH1_03275</name>
</gene>
<name>A0ABW1UDT8_9LACO</name>
<dbReference type="InterPro" id="IPR051397">
    <property type="entry name" value="Zn-ADH-like_protein"/>
</dbReference>
<dbReference type="SUPFAM" id="SSF51735">
    <property type="entry name" value="NAD(P)-binding Rossmann-fold domains"/>
    <property type="match status" value="1"/>
</dbReference>
<evidence type="ECO:0000259" key="1">
    <source>
        <dbReference type="SMART" id="SM00829"/>
    </source>
</evidence>
<feature type="domain" description="Enoyl reductase (ER)" evidence="1">
    <location>
        <begin position="11"/>
        <end position="303"/>
    </location>
</feature>
<dbReference type="Gene3D" id="3.90.180.10">
    <property type="entry name" value="Medium-chain alcohol dehydrogenases, catalytic domain"/>
    <property type="match status" value="1"/>
</dbReference>
<sequence length="309" mass="33114">MELIQQTDFNGDAGIQLTTVPAVQPTATQVQVQTAYTPVLPWDWRSATGELTHLNAARPPYVPSYALTGIVTAVGQLRQAKLVGQRVLTVNFHGAAREQNLLGPTPLLLTVPTQVSLAAATTLIGGADAAVKLIQAAKVQAGMTVLVTGSAGGVGSYLIQLLHQQGVTVIALSRPANRNWLLQLGADFTVDYTTTLDEQLAVLPKPTVLLDTVGNTQLLNLLAAGRPQLKLWSIGLPQWQPHDATQSFHFVSGPIWPQTYRRLLEQLATGQLTAAIAGTYDFHAVVQARHAAQQAGRRGRTLLSYTSQN</sequence>
<dbReference type="SMART" id="SM00829">
    <property type="entry name" value="PKS_ER"/>
    <property type="match status" value="1"/>
</dbReference>
<dbReference type="RefSeq" id="WP_137605983.1">
    <property type="nucleotide sequence ID" value="NZ_BJDH01000001.1"/>
</dbReference>
<evidence type="ECO:0000313" key="2">
    <source>
        <dbReference type="EMBL" id="MFC6294223.1"/>
    </source>
</evidence>
<accession>A0ABW1UDT8</accession>
<proteinExistence type="predicted"/>
<dbReference type="Gene3D" id="3.40.50.720">
    <property type="entry name" value="NAD(P)-binding Rossmann-like Domain"/>
    <property type="match status" value="1"/>
</dbReference>